<evidence type="ECO:0000313" key="7">
    <source>
        <dbReference type="Proteomes" id="UP001321492"/>
    </source>
</evidence>
<dbReference type="PIRSF" id="PIRSF003085">
    <property type="entry name" value="CMAS"/>
    <property type="match status" value="1"/>
</dbReference>
<evidence type="ECO:0000256" key="5">
    <source>
        <dbReference type="ARBA" id="ARBA00023098"/>
    </source>
</evidence>
<comment type="similarity">
    <text evidence="1">Belongs to the CFA/CMAS family.</text>
</comment>
<dbReference type="EC" id="2.1.1.-" evidence="6"/>
<dbReference type="GO" id="GO:0008168">
    <property type="term" value="F:methyltransferase activity"/>
    <property type="evidence" value="ECO:0007669"/>
    <property type="project" value="UniProtKB-KW"/>
</dbReference>
<gene>
    <name evidence="6" type="ORF">QNA08_01750</name>
</gene>
<dbReference type="RefSeq" id="WP_283738954.1">
    <property type="nucleotide sequence ID" value="NZ_JASJEV010000001.1"/>
</dbReference>
<dbReference type="Gene3D" id="3.40.50.150">
    <property type="entry name" value="Vaccinia Virus protein VP39"/>
    <property type="match status" value="1"/>
</dbReference>
<dbReference type="GO" id="GO:0032259">
    <property type="term" value="P:methylation"/>
    <property type="evidence" value="ECO:0007669"/>
    <property type="project" value="UniProtKB-KW"/>
</dbReference>
<name>A0ABT7AC75_9HYPH</name>
<keyword evidence="2 6" id="KW-0489">Methyltransferase</keyword>
<keyword evidence="7" id="KW-1185">Reference proteome</keyword>
<organism evidence="6 7">
    <name type="scientific">Chelatococcus albus</name>
    <dbReference type="NCBI Taxonomy" id="3047466"/>
    <lineage>
        <taxon>Bacteria</taxon>
        <taxon>Pseudomonadati</taxon>
        <taxon>Pseudomonadota</taxon>
        <taxon>Alphaproteobacteria</taxon>
        <taxon>Hyphomicrobiales</taxon>
        <taxon>Chelatococcaceae</taxon>
        <taxon>Chelatococcus</taxon>
    </lineage>
</organism>
<proteinExistence type="inferred from homology"/>
<comment type="caution">
    <text evidence="6">The sequence shown here is derived from an EMBL/GenBank/DDBJ whole genome shotgun (WGS) entry which is preliminary data.</text>
</comment>
<sequence length="417" mass="47554">MEGLLRFVLGRLIGRGTLDVAVGAGRPFRVGDGTGEPLAVRLSGRRAALRLMLNADLAFGELYMDGDLAVERGDIADVITLAMTNLRDFRPNLPIRLARSWRTAVRFLQQRNVARRARRNVAHHYDLDGRLYTLFLDADRQYSCAYFETPDQSLDDAQLAKKRHIAAKLLVEPGQRVLDIGSGWGGLALYLAERCDARVTGITLSTEQLAVARNRAKERKLQDRVDFRLEDYRHVTDRFDRIVSVGMFEHVGVPYYRTFFDTAARLLTDDGVMLLHSIGRMGEPGATNPWIAKYIFPGGYIPALSEVLPAIEKSGLVVTDIEILRLHYAETLKAWRERFHARREEVLALYDERFFRMWDFYLAASEMSFRHDGMMVFQIQLAKRQEAVPLTRDYIGARENALRAREGHRPDLRLAGE</sequence>
<protein>
    <submittedName>
        <fullName evidence="6">Cyclopropane-fatty-acyl-phospholipid synthase family protein</fullName>
        <ecNumber evidence="6">2.1.1.-</ecNumber>
    </submittedName>
</protein>
<dbReference type="Pfam" id="PF02353">
    <property type="entry name" value="CMAS"/>
    <property type="match status" value="1"/>
</dbReference>
<dbReference type="CDD" id="cd02440">
    <property type="entry name" value="AdoMet_MTases"/>
    <property type="match status" value="1"/>
</dbReference>
<accession>A0ABT7AC75</accession>
<evidence type="ECO:0000313" key="6">
    <source>
        <dbReference type="EMBL" id="MDJ1156965.1"/>
    </source>
</evidence>
<reference evidence="6 7" key="1">
    <citation type="submission" date="2023-05" db="EMBL/GenBank/DDBJ databases">
        <title>Chelatococcus sp. nov., a moderately thermophilic bacterium isolated from hot spring microbial mat.</title>
        <authorList>
            <person name="Hu C.-J."/>
            <person name="Li W.-J."/>
        </authorList>
    </citation>
    <scope>NUCLEOTIDE SEQUENCE [LARGE SCALE GENOMIC DNA]</scope>
    <source>
        <strain evidence="6 7">SYSU G07232</strain>
    </source>
</reference>
<dbReference type="EMBL" id="JASJEV010000001">
    <property type="protein sequence ID" value="MDJ1156965.1"/>
    <property type="molecule type" value="Genomic_DNA"/>
</dbReference>
<evidence type="ECO:0000256" key="1">
    <source>
        <dbReference type="ARBA" id="ARBA00010815"/>
    </source>
</evidence>
<evidence type="ECO:0000256" key="3">
    <source>
        <dbReference type="ARBA" id="ARBA00022679"/>
    </source>
</evidence>
<keyword evidence="4" id="KW-0949">S-adenosyl-L-methionine</keyword>
<keyword evidence="3 6" id="KW-0808">Transferase</keyword>
<keyword evidence="5" id="KW-0443">Lipid metabolism</keyword>
<dbReference type="InterPro" id="IPR050723">
    <property type="entry name" value="CFA/CMAS"/>
</dbReference>
<evidence type="ECO:0000256" key="4">
    <source>
        <dbReference type="ARBA" id="ARBA00022691"/>
    </source>
</evidence>
<dbReference type="InterPro" id="IPR003333">
    <property type="entry name" value="CMAS"/>
</dbReference>
<dbReference type="PANTHER" id="PTHR43667:SF1">
    <property type="entry name" value="CYCLOPROPANE-FATTY-ACYL-PHOSPHOLIPID SYNTHASE"/>
    <property type="match status" value="1"/>
</dbReference>
<evidence type="ECO:0000256" key="2">
    <source>
        <dbReference type="ARBA" id="ARBA00022603"/>
    </source>
</evidence>
<dbReference type="PANTHER" id="PTHR43667">
    <property type="entry name" value="CYCLOPROPANE-FATTY-ACYL-PHOSPHOLIPID SYNTHASE"/>
    <property type="match status" value="1"/>
</dbReference>
<dbReference type="Proteomes" id="UP001321492">
    <property type="component" value="Unassembled WGS sequence"/>
</dbReference>
<dbReference type="SUPFAM" id="SSF53335">
    <property type="entry name" value="S-adenosyl-L-methionine-dependent methyltransferases"/>
    <property type="match status" value="1"/>
</dbReference>
<dbReference type="InterPro" id="IPR029063">
    <property type="entry name" value="SAM-dependent_MTases_sf"/>
</dbReference>